<evidence type="ECO:0000313" key="1">
    <source>
        <dbReference type="EMBL" id="XBS89466.1"/>
    </source>
</evidence>
<dbReference type="RefSeq" id="WP_007807663.1">
    <property type="nucleotide sequence ID" value="NZ_CP157948.1"/>
</dbReference>
<proteinExistence type="predicted"/>
<dbReference type="AlphaFoldDB" id="A0AAU7QIY8"/>
<sequence>MSIWELRTQSPDKFAPLVPSDAQVNSGVFEFDGTPRQWKRRPVVEVYQKGRKKDQLPRGDVSLLLAGSLVLNQKAVDTLGAFLAQFGQLLEAKVDDKIEYFYNVTRVIDCIDPDRSERRSSGSIVKEAFRADALPVGPTVFKDPRTARIRIYVNDEAKQVLEASIAANGLTGFELAQLGAG</sequence>
<name>A0AAU7QIY8_9GAMM</name>
<organism evidence="1">
    <name type="scientific">Rhodanobacter sp. IGA1.0</name>
    <dbReference type="NCBI Taxonomy" id="3158582"/>
    <lineage>
        <taxon>Bacteria</taxon>
        <taxon>Pseudomonadati</taxon>
        <taxon>Pseudomonadota</taxon>
        <taxon>Gammaproteobacteria</taxon>
        <taxon>Lysobacterales</taxon>
        <taxon>Rhodanobacteraceae</taxon>
        <taxon>Rhodanobacter</taxon>
    </lineage>
</organism>
<protein>
    <submittedName>
        <fullName evidence="1">Uncharacterized protein</fullName>
    </submittedName>
</protein>
<gene>
    <name evidence="1" type="ORF">ABNK63_13850</name>
</gene>
<dbReference type="EMBL" id="CP157948">
    <property type="protein sequence ID" value="XBS89466.1"/>
    <property type="molecule type" value="Genomic_DNA"/>
</dbReference>
<reference evidence="1" key="1">
    <citation type="submission" date="2024-06" db="EMBL/GenBank/DDBJ databases">
        <authorList>
            <person name="Sun Y."/>
        </authorList>
    </citation>
    <scope>NUCLEOTIDE SEQUENCE</scope>
    <source>
        <strain evidence="1">IGA1.0</strain>
    </source>
</reference>
<accession>A0AAU7QIY8</accession>